<dbReference type="EMBL" id="FOKU01000010">
    <property type="protein sequence ID" value="SFC41262.1"/>
    <property type="molecule type" value="Genomic_DNA"/>
</dbReference>
<dbReference type="SUPFAM" id="SSF69572">
    <property type="entry name" value="Activating enzymes of the ubiquitin-like proteins"/>
    <property type="match status" value="1"/>
</dbReference>
<dbReference type="OrthoDB" id="5298642at2"/>
<dbReference type="Proteomes" id="UP000184031">
    <property type="component" value="Unassembled WGS sequence"/>
</dbReference>
<dbReference type="RefSeq" id="WP_072882396.1">
    <property type="nucleotide sequence ID" value="NZ_FOKU01000010.1"/>
</dbReference>
<evidence type="ECO:0000313" key="2">
    <source>
        <dbReference type="EMBL" id="SFC41262.1"/>
    </source>
</evidence>
<sequence>MKDRIHIAPNYFFNPTHPITISLIGVGGNGSLFLARLARLDHALRQTGHPGLHVSAFDGDIVEPMNIGRQLFTPHDLGQNKVVNALTKINRAFGLQWEGIPMNAMTFGDDIRSNIIVTCVDNAKYRTALSLALRHPHRGSEHRTMFYWLDIGNSRDTGQFVLGSLFEEDRKLDDGSLECISRLKKITDLFPNLEDYDTESQQGRGCAYADRLMEQSLYINDVLVAHASDCLFRLLSHRQLSVHGGFVNLKNGTVNPIKV</sequence>
<dbReference type="AlphaFoldDB" id="A0A1M7BI45"/>
<gene>
    <name evidence="2" type="ORF">SAMN04487891_110176</name>
    <name evidence="3" type="ORF">SAMN05216293_3738</name>
</gene>
<dbReference type="NCBIfam" id="TIGR03736">
    <property type="entry name" value="PRTRC_ThiF"/>
    <property type="match status" value="1"/>
</dbReference>
<dbReference type="InterPro" id="IPR035985">
    <property type="entry name" value="Ubiquitin-activating_enz"/>
</dbReference>
<dbReference type="Pfam" id="PF00899">
    <property type="entry name" value="ThiF"/>
    <property type="match status" value="1"/>
</dbReference>
<keyword evidence="5" id="KW-1185">Reference proteome</keyword>
<accession>A0A1M7BI45</accession>
<comment type="caution">
    <text evidence="3">The sequence shown here is derived from an EMBL/GenBank/DDBJ whole genome shotgun (WGS) entry which is preliminary data.</text>
</comment>
<organism evidence="3 4">
    <name type="scientific">Flagellimonas taeanensis</name>
    <dbReference type="NCBI Taxonomy" id="1005926"/>
    <lineage>
        <taxon>Bacteria</taxon>
        <taxon>Pseudomonadati</taxon>
        <taxon>Bacteroidota</taxon>
        <taxon>Flavobacteriia</taxon>
        <taxon>Flavobacteriales</taxon>
        <taxon>Flavobacteriaceae</taxon>
        <taxon>Flagellimonas</taxon>
    </lineage>
</organism>
<reference evidence="3 4" key="1">
    <citation type="submission" date="2016-11" db="EMBL/GenBank/DDBJ databases">
        <authorList>
            <person name="Varghese N."/>
            <person name="Submissions S."/>
        </authorList>
    </citation>
    <scope>NUCLEOTIDE SEQUENCE [LARGE SCALE GENOMIC DNA]</scope>
    <source>
        <strain evidence="3 4">CGMCC 1.12174</strain>
        <strain evidence="2 5">DSM 26351</strain>
    </source>
</reference>
<dbReference type="Proteomes" id="UP000198940">
    <property type="component" value="Unassembled WGS sequence"/>
</dbReference>
<proteinExistence type="predicted"/>
<evidence type="ECO:0000259" key="1">
    <source>
        <dbReference type="Pfam" id="PF00899"/>
    </source>
</evidence>
<evidence type="ECO:0000313" key="3">
    <source>
        <dbReference type="EMBL" id="SHL54640.1"/>
    </source>
</evidence>
<dbReference type="GO" id="GO:0008641">
    <property type="term" value="F:ubiquitin-like modifier activating enzyme activity"/>
    <property type="evidence" value="ECO:0007669"/>
    <property type="project" value="InterPro"/>
</dbReference>
<name>A0A1M7BI45_9FLAO</name>
<dbReference type="Gene3D" id="3.40.50.720">
    <property type="entry name" value="NAD(P)-binding Rossmann-like Domain"/>
    <property type="match status" value="1"/>
</dbReference>
<dbReference type="InterPro" id="IPR022500">
    <property type="entry name" value="PRTRC_ThiF"/>
</dbReference>
<evidence type="ECO:0000313" key="5">
    <source>
        <dbReference type="Proteomes" id="UP000198940"/>
    </source>
</evidence>
<dbReference type="EMBL" id="FRAT01000011">
    <property type="protein sequence ID" value="SHL54640.1"/>
    <property type="molecule type" value="Genomic_DNA"/>
</dbReference>
<dbReference type="InterPro" id="IPR000594">
    <property type="entry name" value="ThiF_NAD_FAD-bd"/>
</dbReference>
<evidence type="ECO:0000313" key="4">
    <source>
        <dbReference type="Proteomes" id="UP000184031"/>
    </source>
</evidence>
<protein>
    <submittedName>
        <fullName evidence="3">PRTRC system ThiF family protein</fullName>
    </submittedName>
</protein>
<feature type="domain" description="THIF-type NAD/FAD binding fold" evidence="1">
    <location>
        <begin position="21"/>
        <end position="130"/>
    </location>
</feature>
<dbReference type="STRING" id="1055723.SAMN05216293_3738"/>